<dbReference type="EMBL" id="JXCL01000014">
    <property type="protein sequence ID" value="KIL19945.1"/>
    <property type="molecule type" value="Genomic_DNA"/>
</dbReference>
<proteinExistence type="predicted"/>
<evidence type="ECO:0000313" key="2">
    <source>
        <dbReference type="Proteomes" id="UP000031978"/>
    </source>
</evidence>
<reference evidence="1 2" key="1">
    <citation type="submission" date="2014-12" db="EMBL/GenBank/DDBJ databases">
        <title>Draft Genome Sequences of Five Spore-Forming Food Isolates of Bacillus pumilus.</title>
        <authorList>
            <person name="de Jong A."/>
            <person name="van Heel A.J."/>
            <person name="Montalban-Lopez M."/>
            <person name="Krawczyk A.O."/>
            <person name="Berendsen E.M."/>
            <person name="Wells-Bennik M."/>
            <person name="Kuipers O.P."/>
        </authorList>
    </citation>
    <scope>NUCLEOTIDE SEQUENCE [LARGE SCALE GENOMIC DNA]</scope>
    <source>
        <strain evidence="1 2">B4127</strain>
    </source>
</reference>
<protein>
    <submittedName>
        <fullName evidence="1">Uncharacterized protein</fullName>
    </submittedName>
</protein>
<dbReference type="Proteomes" id="UP000031978">
    <property type="component" value="Unassembled WGS sequence"/>
</dbReference>
<comment type="caution">
    <text evidence="1">The sequence shown here is derived from an EMBL/GenBank/DDBJ whole genome shotgun (WGS) entry which is preliminary data.</text>
</comment>
<gene>
    <name evidence="1" type="ORF">B4127_3809</name>
</gene>
<sequence length="43" mass="4937">MMNFILYETVGQPRVIIYHPTLYIEAAGLARRIVNAETRSLKS</sequence>
<name>A0AB34R0D7_BACPU</name>
<accession>A0AB34R0D7</accession>
<evidence type="ECO:0000313" key="1">
    <source>
        <dbReference type="EMBL" id="KIL19945.1"/>
    </source>
</evidence>
<organism evidence="1 2">
    <name type="scientific">Bacillus pumilus</name>
    <name type="common">Bacillus mesentericus</name>
    <dbReference type="NCBI Taxonomy" id="1408"/>
    <lineage>
        <taxon>Bacteria</taxon>
        <taxon>Bacillati</taxon>
        <taxon>Bacillota</taxon>
        <taxon>Bacilli</taxon>
        <taxon>Bacillales</taxon>
        <taxon>Bacillaceae</taxon>
        <taxon>Bacillus</taxon>
    </lineage>
</organism>
<dbReference type="AlphaFoldDB" id="A0AB34R0D7"/>